<dbReference type="CDD" id="cd07067">
    <property type="entry name" value="HP_PGM_like"/>
    <property type="match status" value="1"/>
</dbReference>
<protein>
    <submittedName>
        <fullName evidence="2">Putative transcription initiation factor</fullName>
    </submittedName>
</protein>
<keyword evidence="3" id="KW-1185">Reference proteome</keyword>
<dbReference type="RefSeq" id="XP_001383579.1">
    <property type="nucleotide sequence ID" value="XM_001383542.1"/>
</dbReference>
<dbReference type="PANTHER" id="PTHR16469">
    <property type="entry name" value="UBIQUITIN-ASSOCIATED AND SH3 DOMAIN-CONTAINING BA-RELATED"/>
    <property type="match status" value="1"/>
</dbReference>
<dbReference type="InParanoid" id="A3LSC9"/>
<dbReference type="HOGENOM" id="CLU_042838_0_0_1"/>
<reference evidence="2 3" key="1">
    <citation type="journal article" date="2007" name="Nat. Biotechnol.">
        <title>Genome sequence of the lignocellulose-bioconverting and xylose-fermenting yeast Pichia stipitis.</title>
        <authorList>
            <person name="Jeffries T.W."/>
            <person name="Grigoriev I.V."/>
            <person name="Grimwood J."/>
            <person name="Laplaza J.M."/>
            <person name="Aerts A."/>
            <person name="Salamov A."/>
            <person name="Schmutz J."/>
            <person name="Lindquist E."/>
            <person name="Dehal P."/>
            <person name="Shapiro H."/>
            <person name="Jin Y.S."/>
            <person name="Passoth V."/>
            <person name="Richardson P.M."/>
        </authorList>
    </citation>
    <scope>NUCLEOTIDE SEQUENCE [LARGE SCALE GENOMIC DNA]</scope>
    <source>
        <strain evidence="3">ATCC 58785 / CBS 6054 / NBRC 10063 / NRRL Y-11545</strain>
    </source>
</reference>
<dbReference type="InterPro" id="IPR029033">
    <property type="entry name" value="His_PPase_superfam"/>
</dbReference>
<evidence type="ECO:0000313" key="2">
    <source>
        <dbReference type="EMBL" id="ABN65550.1"/>
    </source>
</evidence>
<name>A3LSC9_PICST</name>
<dbReference type="GO" id="GO:0016791">
    <property type="term" value="F:phosphatase activity"/>
    <property type="evidence" value="ECO:0007669"/>
    <property type="project" value="UniProtKB-ARBA"/>
</dbReference>
<organism evidence="2 3">
    <name type="scientific">Scheffersomyces stipitis (strain ATCC 58785 / CBS 6054 / NBRC 10063 / NRRL Y-11545)</name>
    <name type="common">Yeast</name>
    <name type="synonym">Pichia stipitis</name>
    <dbReference type="NCBI Taxonomy" id="322104"/>
    <lineage>
        <taxon>Eukaryota</taxon>
        <taxon>Fungi</taxon>
        <taxon>Dikarya</taxon>
        <taxon>Ascomycota</taxon>
        <taxon>Saccharomycotina</taxon>
        <taxon>Pichiomycetes</taxon>
        <taxon>Debaryomycetaceae</taxon>
        <taxon>Scheffersomyces</taxon>
    </lineage>
</organism>
<dbReference type="OrthoDB" id="414418at2759"/>
<dbReference type="eggNOG" id="ENOG502RYP8">
    <property type="taxonomic scope" value="Eukaryota"/>
</dbReference>
<dbReference type="OMA" id="RAKLFWK"/>
<evidence type="ECO:0000313" key="3">
    <source>
        <dbReference type="Proteomes" id="UP000002258"/>
    </source>
</evidence>
<feature type="region of interest" description="Disordered" evidence="1">
    <location>
        <begin position="397"/>
        <end position="417"/>
    </location>
</feature>
<dbReference type="FunFam" id="3.40.50.1240:FF:000034">
    <property type="entry name" value="Transcription factor TFIIIC subunit"/>
    <property type="match status" value="1"/>
</dbReference>
<dbReference type="SUPFAM" id="SSF53254">
    <property type="entry name" value="Phosphoglycerate mutase-like"/>
    <property type="match status" value="1"/>
</dbReference>
<dbReference type="Proteomes" id="UP000002258">
    <property type="component" value="Chromosome 3"/>
</dbReference>
<dbReference type="PANTHER" id="PTHR16469:SF51">
    <property type="entry name" value="TRANSCRIPTION FACTOR TAU 55 KDA SUBUNIT"/>
    <property type="match status" value="1"/>
</dbReference>
<dbReference type="GO" id="GO:0003743">
    <property type="term" value="F:translation initiation factor activity"/>
    <property type="evidence" value="ECO:0007669"/>
    <property type="project" value="UniProtKB-KW"/>
</dbReference>
<dbReference type="Gene3D" id="3.40.50.1240">
    <property type="entry name" value="Phosphoglycerate mutase-like"/>
    <property type="match status" value="1"/>
</dbReference>
<dbReference type="FunCoup" id="A3LSC9">
    <property type="interactions" value="149"/>
</dbReference>
<sequence length="439" mass="49343">MAVKQIYIARHGYRANWLPLPHPPNPTGIDSDPPLAPHGVEQARQLAAYLTSLPSTDRPQFVVSSPFYRCVETAEPISEMLSLKVVLERGVGEWYRKGRKVIPQPADYDRLTRFFPKVLVDESEWPRDTTVGVIPDPTGESNEDIFVRANEFWKRFLPVFEEKYPDIETIMIITHAATKIALGASLLRLSGVLDYIDDDNNTFRAGACSLDKYVRTSDGWDMKMNGNTEFLAGGEEMHWDFRSTYEAGSDEDIKARAEEAKRKKELQEKKRESDFYVTVDIPMIGKAQNFEDSNNLETPTSKVNIIKPAAQFQITELNNDNPLIKLSNNSTAPGVQDTNNGNDAINSINVIDGKIYETSWKKLVGTDLIFDDYGELIGKVTEHLTVNENVKIVLKDSSKTKEDSDEEEEVDANGDLKTAGQSAFLKHAIKLAKKKEAHS</sequence>
<dbReference type="SMART" id="SM00855">
    <property type="entry name" value="PGAM"/>
    <property type="match status" value="1"/>
</dbReference>
<dbReference type="InterPro" id="IPR013078">
    <property type="entry name" value="His_Pase_superF_clade-1"/>
</dbReference>
<accession>A3LSC9</accession>
<dbReference type="AlphaFoldDB" id="A3LSC9"/>
<dbReference type="Pfam" id="PF00300">
    <property type="entry name" value="His_Phos_1"/>
    <property type="match status" value="1"/>
</dbReference>
<feature type="compositionally biased region" description="Acidic residues" evidence="1">
    <location>
        <begin position="403"/>
        <end position="412"/>
    </location>
</feature>
<dbReference type="KEGG" id="pic:PICST_57574"/>
<keyword evidence="2" id="KW-0396">Initiation factor</keyword>
<dbReference type="PIRSF" id="PIRSF036802">
    <property type="entry name" value="Tau55_TFC7"/>
    <property type="match status" value="1"/>
</dbReference>
<gene>
    <name evidence="2" type="primary">TFC7</name>
    <name evidence="2" type="ORF">PICST_57574</name>
</gene>
<dbReference type="InterPro" id="IPR051710">
    <property type="entry name" value="Phosphatase_SH3-domain"/>
</dbReference>
<dbReference type="InterPro" id="IPR014623">
    <property type="entry name" value="Tfc7/tau55"/>
</dbReference>
<keyword evidence="2" id="KW-0648">Protein biosynthesis</keyword>
<dbReference type="STRING" id="322104.A3LSC9"/>
<proteinExistence type="predicted"/>
<dbReference type="EMBL" id="CP000497">
    <property type="protein sequence ID" value="ABN65550.1"/>
    <property type="molecule type" value="Genomic_DNA"/>
</dbReference>
<evidence type="ECO:0000256" key="1">
    <source>
        <dbReference type="SAM" id="MobiDB-lite"/>
    </source>
</evidence>
<dbReference type="GeneID" id="4837998"/>